<sequence>MSRTHTLEIPKNNRKRLINRLIEAIESLSCNEMEEHGDVIHISGFKQDEWSETKMKFMRKYGHMK</sequence>
<dbReference type="HOGENOM" id="CLU_2867639_0_0_1"/>
<keyword evidence="2" id="KW-1185">Reference proteome</keyword>
<dbReference type="OrthoDB" id="2193839at2759"/>
<reference evidence="1 2" key="1">
    <citation type="journal article" date="2010" name="Nat. Commun.">
        <title>The complete sequence of the smallest known nuclear genome from the microsporidian Encephalitozoon intestinalis.</title>
        <authorList>
            <person name="Corradi N."/>
            <person name="Pombert J.-F."/>
            <person name="Farinelli L."/>
            <person name="Didier E.S."/>
            <person name="Keeling P.J."/>
        </authorList>
    </citation>
    <scope>NUCLEOTIDE SEQUENCE [LARGE SCALE GENOMIC DNA]</scope>
    <source>
        <strain evidence="1 2">ATCC 50506</strain>
    </source>
</reference>
<evidence type="ECO:0000313" key="1">
    <source>
        <dbReference type="EMBL" id="AHL30095.1"/>
    </source>
</evidence>
<dbReference type="RefSeq" id="XP_009161840.1">
    <property type="nucleotide sequence ID" value="XM_009163576.1"/>
</dbReference>
<protein>
    <submittedName>
        <fullName evidence="1">Uncharacterized protein</fullName>
    </submittedName>
</protein>
<dbReference type="VEuPathDB" id="MicrosporidiaDB:Eint_041445"/>
<dbReference type="KEGG" id="ein:Eint_041445"/>
<proteinExistence type="predicted"/>
<evidence type="ECO:0000313" key="2">
    <source>
        <dbReference type="Proteomes" id="UP000002313"/>
    </source>
</evidence>
<dbReference type="GeneID" id="20314027"/>
<accession>W8PKF5</accession>
<organism evidence="1 2">
    <name type="scientific">Encephalitozoon intestinalis (strain ATCC 50506)</name>
    <name type="common">Microsporidian parasite</name>
    <name type="synonym">Septata intestinalis</name>
    <dbReference type="NCBI Taxonomy" id="876142"/>
    <lineage>
        <taxon>Eukaryota</taxon>
        <taxon>Fungi</taxon>
        <taxon>Fungi incertae sedis</taxon>
        <taxon>Microsporidia</taxon>
        <taxon>Unikaryonidae</taxon>
        <taxon>Encephalitozoon</taxon>
    </lineage>
</organism>
<dbReference type="Proteomes" id="UP000002313">
    <property type="component" value="Chromosome IV"/>
</dbReference>
<name>W8PKF5_ENCIT</name>
<reference evidence="1 2" key="2">
    <citation type="journal article" date="2012" name="Proc. Natl. Acad. Sci. U.S.A.">
        <title>Gain and loss of multiple functionally related, horizontally transferred genes in the reduced genomes of two microsporidian parasites.</title>
        <authorList>
            <person name="Pombert J.-F."/>
            <person name="Selman M."/>
            <person name="Burki F."/>
            <person name="Bardell F.T."/>
            <person name="Farinelli L."/>
            <person name="Solter L.F."/>
            <person name="Whitman D.W."/>
            <person name="Weiss L.M."/>
            <person name="Corradi N."/>
            <person name="Keeling P.J."/>
        </authorList>
    </citation>
    <scope>NUCLEOTIDE SEQUENCE [LARGE SCALE GENOMIC DNA]</scope>
    <source>
        <strain evidence="1 2">ATCC 50506</strain>
    </source>
</reference>
<dbReference type="AlphaFoldDB" id="W8PKF5"/>
<gene>
    <name evidence="1" type="ORF">Eint_041445</name>
</gene>
<dbReference type="EMBL" id="CP001945">
    <property type="protein sequence ID" value="AHL30095.1"/>
    <property type="molecule type" value="Genomic_DNA"/>
</dbReference>